<dbReference type="InterPro" id="IPR004926">
    <property type="entry name" value="LEA_3a"/>
</dbReference>
<evidence type="ECO:0000256" key="1">
    <source>
        <dbReference type="SAM" id="MobiDB-lite"/>
    </source>
</evidence>
<dbReference type="Pfam" id="PF03242">
    <property type="entry name" value="LEA_3a"/>
    <property type="match status" value="1"/>
</dbReference>
<name>A0A075C704_9CARY</name>
<accession>A0A075C704</accession>
<dbReference type="GO" id="GO:0006950">
    <property type="term" value="P:response to stress"/>
    <property type="evidence" value="ECO:0007669"/>
    <property type="project" value="TreeGrafter"/>
</dbReference>
<evidence type="ECO:0000313" key="2">
    <source>
        <dbReference type="EMBL" id="AGW45454.1"/>
    </source>
</evidence>
<dbReference type="EMBL" id="KC701476">
    <property type="protein sequence ID" value="AGW45454.1"/>
    <property type="molecule type" value="mRNA"/>
</dbReference>
<feature type="compositionally biased region" description="Low complexity" evidence="1">
    <location>
        <begin position="40"/>
        <end position="59"/>
    </location>
</feature>
<sequence length="104" mass="11282">MARCSFSNAKLFSTLVIDNFSLAFSRRTYAAASQGMAMSNSSNLLRRGGGSSSTSTSSTEDSWVPDPVTGYYRPANHADDVDVAELREMLLTTSNPTKFNRSSN</sequence>
<dbReference type="PANTHER" id="PTHR33509">
    <property type="entry name" value="LATE EMBRYOGENIS ABUNDANT PROTEIN 2-RELATED"/>
    <property type="match status" value="1"/>
</dbReference>
<proteinExistence type="evidence at transcript level"/>
<feature type="region of interest" description="Disordered" evidence="1">
    <location>
        <begin position="40"/>
        <end position="69"/>
    </location>
</feature>
<dbReference type="AlphaFoldDB" id="A0A075C704"/>
<protein>
    <submittedName>
        <fullName evidence="2">Late embryogenesis abundant protein</fullName>
    </submittedName>
</protein>
<reference evidence="2" key="1">
    <citation type="submission" date="2013-02" db="EMBL/GenBank/DDBJ databases">
        <title>Rapid identification of the salt tolerance gene from the RNA-seq data of Reaumuria trigyna M. by DDRT-PCR.</title>
        <authorList>
            <person name="Dang Z."/>
        </authorList>
    </citation>
    <scope>NUCLEOTIDE SEQUENCE</scope>
</reference>
<dbReference type="PANTHER" id="PTHR33509:SF5">
    <property type="entry name" value="PROTEIN SENESCENCE-ASSOCIATED GENE 21, MITOCHONDRIAL"/>
    <property type="match status" value="1"/>
</dbReference>
<organism evidence="2">
    <name type="scientific">Reaumuria trigyna</name>
    <dbReference type="NCBI Taxonomy" id="1091135"/>
    <lineage>
        <taxon>Eukaryota</taxon>
        <taxon>Viridiplantae</taxon>
        <taxon>Streptophyta</taxon>
        <taxon>Embryophyta</taxon>
        <taxon>Tracheophyta</taxon>
        <taxon>Spermatophyta</taxon>
        <taxon>Magnoliopsida</taxon>
        <taxon>eudicotyledons</taxon>
        <taxon>Gunneridae</taxon>
        <taxon>Pentapetalae</taxon>
        <taxon>Caryophyllales</taxon>
        <taxon>Tamaricaceae</taxon>
        <taxon>Reaumuria</taxon>
    </lineage>
</organism>
<dbReference type="GO" id="GO:0005739">
    <property type="term" value="C:mitochondrion"/>
    <property type="evidence" value="ECO:0007669"/>
    <property type="project" value="TreeGrafter"/>
</dbReference>